<dbReference type="RefSeq" id="WP_132084519.1">
    <property type="nucleotide sequence ID" value="NZ_SLUK01000005.1"/>
</dbReference>
<dbReference type="SUPFAM" id="SSF53383">
    <property type="entry name" value="PLP-dependent transferases"/>
    <property type="match status" value="1"/>
</dbReference>
<dbReference type="AlphaFoldDB" id="A0A9X8Y8B9"/>
<protein>
    <submittedName>
        <fullName evidence="5">L-threonine aldolase</fullName>
    </submittedName>
</protein>
<proteinExistence type="inferred from homology"/>
<evidence type="ECO:0000256" key="2">
    <source>
        <dbReference type="ARBA" id="ARBA00006966"/>
    </source>
</evidence>
<dbReference type="InterPro" id="IPR001597">
    <property type="entry name" value="ArAA_b-elim_lyase/Thr_aldolase"/>
</dbReference>
<evidence type="ECO:0000256" key="3">
    <source>
        <dbReference type="ARBA" id="ARBA00022898"/>
    </source>
</evidence>
<dbReference type="EMBL" id="SLUK01000005">
    <property type="protein sequence ID" value="TCL43549.1"/>
    <property type="molecule type" value="Genomic_DNA"/>
</dbReference>
<dbReference type="InterPro" id="IPR015421">
    <property type="entry name" value="PyrdxlP-dep_Trfase_major"/>
</dbReference>
<evidence type="ECO:0000259" key="4">
    <source>
        <dbReference type="Pfam" id="PF01212"/>
    </source>
</evidence>
<dbReference type="Gene3D" id="3.90.1150.10">
    <property type="entry name" value="Aspartate Aminotransferase, domain 1"/>
    <property type="match status" value="1"/>
</dbReference>
<comment type="cofactor">
    <cofactor evidence="1">
        <name>pyridoxal 5'-phosphate</name>
        <dbReference type="ChEBI" id="CHEBI:597326"/>
    </cofactor>
</comment>
<dbReference type="GO" id="GO:0006520">
    <property type="term" value="P:amino acid metabolic process"/>
    <property type="evidence" value="ECO:0007669"/>
    <property type="project" value="InterPro"/>
</dbReference>
<dbReference type="GO" id="GO:0016829">
    <property type="term" value="F:lyase activity"/>
    <property type="evidence" value="ECO:0007669"/>
    <property type="project" value="InterPro"/>
</dbReference>
<name>A0A9X8Y8B9_9FIRM</name>
<accession>A0A9X8Y8B9</accession>
<keyword evidence="3" id="KW-0663">Pyridoxal phosphate</keyword>
<dbReference type="PANTHER" id="PTHR48097:SF5">
    <property type="entry name" value="LOW SPECIFICITY L-THREONINE ALDOLASE"/>
    <property type="match status" value="1"/>
</dbReference>
<evidence type="ECO:0000313" key="5">
    <source>
        <dbReference type="EMBL" id="TCL43549.1"/>
    </source>
</evidence>
<organism evidence="5 6">
    <name type="scientific">Harryflintia acetispora</name>
    <dbReference type="NCBI Taxonomy" id="1849041"/>
    <lineage>
        <taxon>Bacteria</taxon>
        <taxon>Bacillati</taxon>
        <taxon>Bacillota</taxon>
        <taxon>Clostridia</taxon>
        <taxon>Eubacteriales</taxon>
        <taxon>Oscillospiraceae</taxon>
        <taxon>Harryflintia</taxon>
    </lineage>
</organism>
<sequence length="342" mass="37867">MISFKNDYSEGAHPRILEALTRHNFEQSDGYGCDEGCARARALILDAVRDRSCDVHFLVGGTQVNLCLIAHALRPHEAAVSAGSGHINVHETGAIEATGHKVLTRPAADGKLTPALVREVLEEHTDEHMVRPGLVYVSHPTEVGTLYTKQELEALSFFCRKRELPLYLDGARLSSALAAPGNDLELPDICRLTDAFYLGGTKCGALFGEALIIRDETLKRDFRFIQKQRGALLAKGFLLGIQFEELLRDGLYYELGAHANAMAEQLRGGIRGMGYSFAPETRTNQLFPRLPDGVVEALSQDYAFELWAKGGDKQSVIRLVTSWATKEENVARFLEDLQRLSR</sequence>
<comment type="similarity">
    <text evidence="2">Belongs to the threonine aldolase family.</text>
</comment>
<reference evidence="5 6" key="1">
    <citation type="submission" date="2019-03" db="EMBL/GenBank/DDBJ databases">
        <title>Genomic Encyclopedia of Type Strains, Phase IV (KMG-IV): sequencing the most valuable type-strain genomes for metagenomic binning, comparative biology and taxonomic classification.</title>
        <authorList>
            <person name="Goeker M."/>
        </authorList>
    </citation>
    <scope>NUCLEOTIDE SEQUENCE [LARGE SCALE GENOMIC DNA]</scope>
    <source>
        <strain evidence="5 6">DSM 100433</strain>
    </source>
</reference>
<evidence type="ECO:0000313" key="6">
    <source>
        <dbReference type="Proteomes" id="UP000294682"/>
    </source>
</evidence>
<dbReference type="Proteomes" id="UP000294682">
    <property type="component" value="Unassembled WGS sequence"/>
</dbReference>
<dbReference type="Gene3D" id="3.40.640.10">
    <property type="entry name" value="Type I PLP-dependent aspartate aminotransferase-like (Major domain)"/>
    <property type="match status" value="1"/>
</dbReference>
<dbReference type="InterPro" id="IPR015422">
    <property type="entry name" value="PyrdxlP-dep_Trfase_small"/>
</dbReference>
<feature type="domain" description="Aromatic amino acid beta-eliminating lyase/threonine aldolase" evidence="4">
    <location>
        <begin position="55"/>
        <end position="287"/>
    </location>
</feature>
<comment type="caution">
    <text evidence="5">The sequence shown here is derived from an EMBL/GenBank/DDBJ whole genome shotgun (WGS) entry which is preliminary data.</text>
</comment>
<dbReference type="InterPro" id="IPR015424">
    <property type="entry name" value="PyrdxlP-dep_Trfase"/>
</dbReference>
<keyword evidence="6" id="KW-1185">Reference proteome</keyword>
<gene>
    <name evidence="5" type="ORF">EDD78_105183</name>
</gene>
<dbReference type="PANTHER" id="PTHR48097">
    <property type="entry name" value="L-THREONINE ALDOLASE-RELATED"/>
    <property type="match status" value="1"/>
</dbReference>
<evidence type="ECO:0000256" key="1">
    <source>
        <dbReference type="ARBA" id="ARBA00001933"/>
    </source>
</evidence>
<dbReference type="Pfam" id="PF01212">
    <property type="entry name" value="Beta_elim_lyase"/>
    <property type="match status" value="1"/>
</dbReference>